<dbReference type="PROSITE" id="PS50181">
    <property type="entry name" value="FBOX"/>
    <property type="match status" value="1"/>
</dbReference>
<reference evidence="3" key="1">
    <citation type="submission" date="2018-05" db="EMBL/GenBank/DDBJ databases">
        <title>Draft genome sequence of Stemphylium lycopersici strain CIDEFI 213.</title>
        <authorList>
            <person name="Medina R."/>
            <person name="Franco M.E.E."/>
            <person name="Lucentini C.G."/>
            <person name="Saparrat M.C.N."/>
            <person name="Balatti P.A."/>
        </authorList>
    </citation>
    <scope>NUCLEOTIDE SEQUENCE [LARGE SCALE GENOMIC DNA]</scope>
    <source>
        <strain evidence="3">CIDEFI 213</strain>
    </source>
</reference>
<gene>
    <name evidence="2" type="ORF">DDE83_001879</name>
</gene>
<protein>
    <recommendedName>
        <fullName evidence="1">F-box domain-containing protein</fullName>
    </recommendedName>
</protein>
<dbReference type="EMBL" id="QGDH01000019">
    <property type="protein sequence ID" value="RAR14656.1"/>
    <property type="molecule type" value="Genomic_DNA"/>
</dbReference>
<name>A0A364NBL9_STELY</name>
<organism evidence="2 3">
    <name type="scientific">Stemphylium lycopersici</name>
    <name type="common">Tomato gray leaf spot disease fungus</name>
    <name type="synonym">Thyrospora lycopersici</name>
    <dbReference type="NCBI Taxonomy" id="183478"/>
    <lineage>
        <taxon>Eukaryota</taxon>
        <taxon>Fungi</taxon>
        <taxon>Dikarya</taxon>
        <taxon>Ascomycota</taxon>
        <taxon>Pezizomycotina</taxon>
        <taxon>Dothideomycetes</taxon>
        <taxon>Pleosporomycetidae</taxon>
        <taxon>Pleosporales</taxon>
        <taxon>Pleosporineae</taxon>
        <taxon>Pleosporaceae</taxon>
        <taxon>Stemphylium</taxon>
    </lineage>
</organism>
<comment type="caution">
    <text evidence="2">The sequence shown here is derived from an EMBL/GenBank/DDBJ whole genome shotgun (WGS) entry which is preliminary data.</text>
</comment>
<proteinExistence type="predicted"/>
<dbReference type="Proteomes" id="UP000249619">
    <property type="component" value="Unassembled WGS sequence"/>
</dbReference>
<dbReference type="OrthoDB" id="3660227at2759"/>
<feature type="domain" description="F-box" evidence="1">
    <location>
        <begin position="5"/>
        <end position="53"/>
    </location>
</feature>
<accession>A0A364NBL9</accession>
<dbReference type="InterPro" id="IPR001810">
    <property type="entry name" value="F-box_dom"/>
</dbReference>
<evidence type="ECO:0000313" key="2">
    <source>
        <dbReference type="EMBL" id="RAR14656.1"/>
    </source>
</evidence>
<evidence type="ECO:0000313" key="3">
    <source>
        <dbReference type="Proteomes" id="UP000249619"/>
    </source>
</evidence>
<sequence>MASRPWELVALPEELLLAVLDYIDADDLSTFRALNGTNRRLRRLTTDRLYRNYPGFHPEQFLRTIVLSPPTERPELANDVREVSWHQSHWTKPSRRRGLALGDRHLVANRLRSSGCILNTTDLSMDLPGRFIGFSSEYEAHWWYLEFFLFFTPRVEKLLVWDVWQWDDHSYWFESLSANPAHFAHLSSITLYGPLRLENIVPLLTLPSIRDLGLTQVINMRREPGRNFAWTEGRDDYISGRLAAGCSVEVLSMRESDIFFPQAMTILENLNKIKSLTYEHIPNELTSDSGQLGGFLNINELQRFPESSLSHLRIRSETFLADGEVSSLWSPRVHLPEKHPFRNLRTLDIGPCNVASFTNTSFIFSGDKDKDPRELVDQFPATLETLQIKWAYGHDVETRFRLFLTFLRSIAEAIASSSSSLKRIAIVEWPALAGWVPLQDEVTSLKKTYDGLGIEFDVVYDEVDGQEPLETRGDVEPGWLWVDRTESFDRHAAIPERY</sequence>
<evidence type="ECO:0000259" key="1">
    <source>
        <dbReference type="PROSITE" id="PS50181"/>
    </source>
</evidence>
<dbReference type="AlphaFoldDB" id="A0A364NBL9"/>
<keyword evidence="3" id="KW-1185">Reference proteome</keyword>